<sequence>MKITKIEKKIPVGFIDVHNQAFCGFFLTSLGTKFLKLYYSSVLKSPKGLVLCLQDDIGTILGFAAGTTYSKGFLKNILFHNFFSYVWVLFTGCISRPKAIYRLLNNLKKGGDKNVDFGDYAELLSIAVPPQYKGLGYGKLLLQAFEIELLKLETRKSTLTTDYFDNEGVIAFYKNMGYEIFYDFISYPNRRMYKFIKNL</sequence>
<keyword evidence="1" id="KW-0472">Membrane</keyword>
<evidence type="ECO:0000259" key="2">
    <source>
        <dbReference type="PROSITE" id="PS51186"/>
    </source>
</evidence>
<feature type="transmembrane region" description="Helical" evidence="1">
    <location>
        <begin position="21"/>
        <end position="39"/>
    </location>
</feature>
<dbReference type="InterPro" id="IPR000182">
    <property type="entry name" value="GNAT_dom"/>
</dbReference>
<feature type="domain" description="N-acetyltransferase" evidence="2">
    <location>
        <begin position="117"/>
        <end position="197"/>
    </location>
</feature>
<evidence type="ECO:0000256" key="1">
    <source>
        <dbReference type="SAM" id="Phobius"/>
    </source>
</evidence>
<dbReference type="RefSeq" id="WP_125032098.1">
    <property type="nucleotide sequence ID" value="NZ_JAPXVP010000024.1"/>
</dbReference>
<keyword evidence="1" id="KW-1133">Transmembrane helix</keyword>
<evidence type="ECO:0000313" key="4">
    <source>
        <dbReference type="Proteomes" id="UP000285794"/>
    </source>
</evidence>
<accession>A0A425XWR4</accession>
<dbReference type="AlphaFoldDB" id="A0A425XWR4"/>
<keyword evidence="4" id="KW-1185">Reference proteome</keyword>
<dbReference type="Gene3D" id="3.40.630.30">
    <property type="match status" value="1"/>
</dbReference>
<dbReference type="PROSITE" id="PS51186">
    <property type="entry name" value="GNAT"/>
    <property type="match status" value="1"/>
</dbReference>
<comment type="caution">
    <text evidence="3">The sequence shown here is derived from an EMBL/GenBank/DDBJ whole genome shotgun (WGS) entry which is preliminary data.</text>
</comment>
<feature type="transmembrane region" description="Helical" evidence="1">
    <location>
        <begin position="77"/>
        <end position="95"/>
    </location>
</feature>
<name>A0A425XWR4_9BACT</name>
<dbReference type="OrthoDB" id="1819306at2"/>
<proteinExistence type="predicted"/>
<evidence type="ECO:0000313" key="3">
    <source>
        <dbReference type="EMBL" id="RRG19080.1"/>
    </source>
</evidence>
<reference evidence="3 4" key="1">
    <citation type="submission" date="2018-07" db="EMBL/GenBank/DDBJ databases">
        <title>Draft genome sequence of Ancylomarina sp. M1P.</title>
        <authorList>
            <person name="Yadav S."/>
            <person name="Villanueva L."/>
            <person name="Damste J.S.S."/>
        </authorList>
    </citation>
    <scope>NUCLEOTIDE SEQUENCE [LARGE SCALE GENOMIC DNA]</scope>
    <source>
        <strain evidence="3 4">M1P</strain>
    </source>
</reference>
<dbReference type="GO" id="GO:0016747">
    <property type="term" value="F:acyltransferase activity, transferring groups other than amino-acyl groups"/>
    <property type="evidence" value="ECO:0007669"/>
    <property type="project" value="InterPro"/>
</dbReference>
<keyword evidence="3" id="KW-0808">Transferase</keyword>
<gene>
    <name evidence="3" type="ORF">DWB61_16970</name>
</gene>
<dbReference type="InterPro" id="IPR016181">
    <property type="entry name" value="Acyl_CoA_acyltransferase"/>
</dbReference>
<protein>
    <submittedName>
        <fullName evidence="3">GNAT family N-acetyltransferase</fullName>
    </submittedName>
</protein>
<dbReference type="EMBL" id="QQWG01000027">
    <property type="protein sequence ID" value="RRG19080.1"/>
    <property type="molecule type" value="Genomic_DNA"/>
</dbReference>
<dbReference type="CDD" id="cd04301">
    <property type="entry name" value="NAT_SF"/>
    <property type="match status" value="1"/>
</dbReference>
<dbReference type="Pfam" id="PF00583">
    <property type="entry name" value="Acetyltransf_1"/>
    <property type="match status" value="1"/>
</dbReference>
<keyword evidence="1" id="KW-0812">Transmembrane</keyword>
<dbReference type="Proteomes" id="UP000285794">
    <property type="component" value="Unassembled WGS sequence"/>
</dbReference>
<organism evidence="3 4">
    <name type="scientific">Ancylomarina euxinus</name>
    <dbReference type="NCBI Taxonomy" id="2283627"/>
    <lineage>
        <taxon>Bacteria</taxon>
        <taxon>Pseudomonadati</taxon>
        <taxon>Bacteroidota</taxon>
        <taxon>Bacteroidia</taxon>
        <taxon>Marinilabiliales</taxon>
        <taxon>Marinifilaceae</taxon>
        <taxon>Ancylomarina</taxon>
    </lineage>
</organism>
<dbReference type="SUPFAM" id="SSF55729">
    <property type="entry name" value="Acyl-CoA N-acyltransferases (Nat)"/>
    <property type="match status" value="1"/>
</dbReference>